<evidence type="ECO:0000256" key="1">
    <source>
        <dbReference type="SAM" id="SignalP"/>
    </source>
</evidence>
<sequence>MNLIKRSLYTKTKYLVVPLLLLTLVFAGCGNTSETGNPASSTEQSANASEGLVLELREIGFSPANLRVNDIILSAIQEAGEKIEVDKDGRFSIDYSGVVYESNTAKATVNQLKISGQISNTDFSNAGEGVGEGTIYAVININIIRDISGEKYVEDFTHTINSDYNLIAEAWAGSDEELVIMQASSTAKLIGTQDTMGFTGKEVVAIDKEENFNANYYFRVRR</sequence>
<comment type="caution">
    <text evidence="2">The sequence shown here is derived from an EMBL/GenBank/DDBJ whole genome shotgun (WGS) entry which is preliminary data.</text>
</comment>
<dbReference type="EMBL" id="MIJE01000011">
    <property type="protein sequence ID" value="OEF97357.1"/>
    <property type="molecule type" value="Genomic_DNA"/>
</dbReference>
<dbReference type="PROSITE" id="PS51257">
    <property type="entry name" value="PROKAR_LIPOPROTEIN"/>
    <property type="match status" value="1"/>
</dbReference>
<organism evidence="2 3">
    <name type="scientific">Desulfuribacillus alkaliarsenatis</name>
    <dbReference type="NCBI Taxonomy" id="766136"/>
    <lineage>
        <taxon>Bacteria</taxon>
        <taxon>Bacillati</taxon>
        <taxon>Bacillota</taxon>
        <taxon>Desulfuribacillia</taxon>
        <taxon>Desulfuribacillales</taxon>
        <taxon>Desulfuribacillaceae</taxon>
        <taxon>Desulfuribacillus</taxon>
    </lineage>
</organism>
<dbReference type="STRING" id="766136.BHF68_03865"/>
<evidence type="ECO:0000313" key="2">
    <source>
        <dbReference type="EMBL" id="OEF97357.1"/>
    </source>
</evidence>
<feature type="chain" id="PRO_5038334730" description="Lipoprotein" evidence="1">
    <location>
        <begin position="28"/>
        <end position="222"/>
    </location>
</feature>
<feature type="signal peptide" evidence="1">
    <location>
        <begin position="1"/>
        <end position="27"/>
    </location>
</feature>
<evidence type="ECO:0008006" key="4">
    <source>
        <dbReference type="Google" id="ProtNLM"/>
    </source>
</evidence>
<proteinExistence type="predicted"/>
<protein>
    <recommendedName>
        <fullName evidence="4">Lipoprotein</fullName>
    </recommendedName>
</protein>
<name>A0A1E5G2Q9_9FIRM</name>
<dbReference type="AlphaFoldDB" id="A0A1E5G2Q9"/>
<reference evidence="2 3" key="1">
    <citation type="submission" date="2016-09" db="EMBL/GenBank/DDBJ databases">
        <title>Draft genome sequence for the type strain of Desulfuribacillus alkaliarsenatis AHT28, an obligately anaerobic, sulfidogenic bacterium isolated from Russian soda lake sediments.</title>
        <authorList>
            <person name="Abin C.A."/>
            <person name="Hollibaugh J.T."/>
        </authorList>
    </citation>
    <scope>NUCLEOTIDE SEQUENCE [LARGE SCALE GENOMIC DNA]</scope>
    <source>
        <strain evidence="2 3">AHT28</strain>
    </source>
</reference>
<accession>A0A1E5G2Q9</accession>
<dbReference type="Proteomes" id="UP000094296">
    <property type="component" value="Unassembled WGS sequence"/>
</dbReference>
<keyword evidence="3" id="KW-1185">Reference proteome</keyword>
<keyword evidence="1" id="KW-0732">Signal</keyword>
<gene>
    <name evidence="2" type="ORF">BHF68_03865</name>
</gene>
<dbReference type="RefSeq" id="WP_069642755.1">
    <property type="nucleotide sequence ID" value="NZ_MIJE01000011.1"/>
</dbReference>
<evidence type="ECO:0000313" key="3">
    <source>
        <dbReference type="Proteomes" id="UP000094296"/>
    </source>
</evidence>